<proteinExistence type="predicted"/>
<feature type="region of interest" description="Disordered" evidence="1">
    <location>
        <begin position="108"/>
        <end position="135"/>
    </location>
</feature>
<feature type="region of interest" description="Disordered" evidence="1">
    <location>
        <begin position="1"/>
        <end position="58"/>
    </location>
</feature>
<evidence type="ECO:0000256" key="1">
    <source>
        <dbReference type="SAM" id="MobiDB-lite"/>
    </source>
</evidence>
<feature type="region of interest" description="Disordered" evidence="1">
    <location>
        <begin position="539"/>
        <end position="588"/>
    </location>
</feature>
<feature type="compositionally biased region" description="Polar residues" evidence="1">
    <location>
        <begin position="1"/>
        <end position="26"/>
    </location>
</feature>
<feature type="compositionally biased region" description="Basic residues" evidence="1">
    <location>
        <begin position="578"/>
        <end position="588"/>
    </location>
</feature>
<keyword evidence="2" id="KW-1133">Transmembrane helix</keyword>
<evidence type="ECO:0000313" key="3">
    <source>
        <dbReference type="EMBL" id="KNZ55413.1"/>
    </source>
</evidence>
<dbReference type="VEuPathDB" id="FungiDB:VP01_268g4"/>
<dbReference type="EMBL" id="LAVV01007601">
    <property type="protein sequence ID" value="KNZ55413.1"/>
    <property type="molecule type" value="Genomic_DNA"/>
</dbReference>
<keyword evidence="2" id="KW-0812">Transmembrane</keyword>
<feature type="region of interest" description="Disordered" evidence="1">
    <location>
        <begin position="409"/>
        <end position="434"/>
    </location>
</feature>
<feature type="compositionally biased region" description="Basic and acidic residues" evidence="1">
    <location>
        <begin position="565"/>
        <end position="577"/>
    </location>
</feature>
<feature type="compositionally biased region" description="Polar residues" evidence="1">
    <location>
        <begin position="409"/>
        <end position="418"/>
    </location>
</feature>
<feature type="transmembrane region" description="Helical" evidence="2">
    <location>
        <begin position="257"/>
        <end position="276"/>
    </location>
</feature>
<gene>
    <name evidence="3" type="ORF">VP01_268g4</name>
</gene>
<evidence type="ECO:0000256" key="2">
    <source>
        <dbReference type="SAM" id="Phobius"/>
    </source>
</evidence>
<sequence length="588" mass="65548">MSGQLTTANVSQAPQVTGAMTTTNPAQGYHLPTASHQNDTPTIAESATQPDHRENGFPLDEDIGSIIGIQGEVAPSELGDVPETPAQPLPSVVFMIPLPAPMVGRRSKNTTPFLVYSPPRRSYERPPKNENGKRPKEKFLKRVVRVYQKEVRKGEQVKRKEIPNNGAFPRLVKARAALIRVSVLSRNASTMSKWLPSSCVETLARVPPRQKLGEISVLYPEFSGETRPEDCEQPYQPTQEDLLHDLNVLLRKTKKGIVVRLVVVSCFMPIAAGIAFADDASSFYSDFFAPVFFVEISIAYLAFQVYGLRKVNALTQKKAKSKKAAAKAASQQAIEASSSRAVEEGVESTHGLAEVNICDSNFRVQPWDSAMFKPVMDLLYKICTRIDPVCFPPTSAEGVEASERFENLPEQQASTSEPVPTAPKKTVLPPTLHKPSPELVREMIKVFKQNLPEEVVDRYDLDEERLANDLARYLKKASVEYITSLKGRPDSGMIKRMQKWFAKRDLIKRERKDKRAIKKQIKAEVAEQTALDLAEAARIAEENPSPADAEPLTPLSEKKLKKQKAREEKLLKKAEKNMKKKGKQPVSE</sequence>
<keyword evidence="2" id="KW-0472">Membrane</keyword>
<dbReference type="OrthoDB" id="2504265at2759"/>
<protein>
    <submittedName>
        <fullName evidence="3">Uncharacterized protein</fullName>
    </submittedName>
</protein>
<keyword evidence="4" id="KW-1185">Reference proteome</keyword>
<evidence type="ECO:0000313" key="4">
    <source>
        <dbReference type="Proteomes" id="UP000037035"/>
    </source>
</evidence>
<feature type="compositionally biased region" description="Polar residues" evidence="1">
    <location>
        <begin position="34"/>
        <end position="49"/>
    </location>
</feature>
<accession>A0A0L6V3R7</accession>
<comment type="caution">
    <text evidence="3">The sequence shown here is derived from an EMBL/GenBank/DDBJ whole genome shotgun (WGS) entry which is preliminary data.</text>
</comment>
<name>A0A0L6V3R7_9BASI</name>
<reference evidence="3 4" key="1">
    <citation type="submission" date="2015-08" db="EMBL/GenBank/DDBJ databases">
        <title>Next Generation Sequencing and Analysis of the Genome of Puccinia sorghi L Schw, the Causal Agent of Maize Common Rust.</title>
        <authorList>
            <person name="Rochi L."/>
            <person name="Burguener G."/>
            <person name="Darino M."/>
            <person name="Turjanski A."/>
            <person name="Kreff E."/>
            <person name="Dieguez M.J."/>
            <person name="Sacco F."/>
        </authorList>
    </citation>
    <scope>NUCLEOTIDE SEQUENCE [LARGE SCALE GENOMIC DNA]</scope>
    <source>
        <strain evidence="3 4">RO10H11247</strain>
    </source>
</reference>
<organism evidence="3 4">
    <name type="scientific">Puccinia sorghi</name>
    <dbReference type="NCBI Taxonomy" id="27349"/>
    <lineage>
        <taxon>Eukaryota</taxon>
        <taxon>Fungi</taxon>
        <taxon>Dikarya</taxon>
        <taxon>Basidiomycota</taxon>
        <taxon>Pucciniomycotina</taxon>
        <taxon>Pucciniomycetes</taxon>
        <taxon>Pucciniales</taxon>
        <taxon>Pucciniaceae</taxon>
        <taxon>Puccinia</taxon>
    </lineage>
</organism>
<feature type="compositionally biased region" description="Basic and acidic residues" evidence="1">
    <location>
        <begin position="121"/>
        <end position="135"/>
    </location>
</feature>
<dbReference type="Proteomes" id="UP000037035">
    <property type="component" value="Unassembled WGS sequence"/>
</dbReference>
<dbReference type="AlphaFoldDB" id="A0A0L6V3R7"/>
<feature type="transmembrane region" description="Helical" evidence="2">
    <location>
        <begin position="288"/>
        <end position="308"/>
    </location>
</feature>